<feature type="active site" description="Proton donor/acceptor" evidence="3">
    <location>
        <position position="248"/>
    </location>
</feature>
<gene>
    <name evidence="5" type="ORF">FHR96_000586</name>
</gene>
<dbReference type="PIRSF" id="PIRSF006241">
    <property type="entry name" value="HyI"/>
    <property type="match status" value="1"/>
</dbReference>
<comment type="caution">
    <text evidence="5">The sequence shown here is derived from an EMBL/GenBank/DDBJ whole genome shotgun (WGS) entry which is preliminary data.</text>
</comment>
<accession>A0A7W5BVC0</accession>
<dbReference type="NCBIfam" id="NF043033">
    <property type="entry name" value="OxoTetrIsom"/>
    <property type="match status" value="1"/>
</dbReference>
<dbReference type="PANTHER" id="PTHR43489">
    <property type="entry name" value="ISOMERASE"/>
    <property type="match status" value="1"/>
</dbReference>
<sequence length="269" mass="29664">MMIRLAANLSMLFTEHDFLDRFTAAVDAGFRGVEYLFPYAHSPEALRTALDESGVEQVLFNLPPGDWAAGERGLASLPGREAEFRDAVIEGLRYAERLGCPRVHAMAGLLPEGADDRALDDAREAHHATYLANLRFAAGEAAKAGRELLIEPINTRDMPGYFLSRQDQAVAAIEAVGADNLRLQFDLYHCQIMEGDLVRHLERLLPHIGHVQIAGVPERHEPNIGEVHYPAILERLSALGYRGWVGCEYRPAAATRDGLGWARPFGLAS</sequence>
<dbReference type="InterPro" id="IPR036237">
    <property type="entry name" value="Xyl_isomerase-like_sf"/>
</dbReference>
<keyword evidence="6" id="KW-1185">Reference proteome</keyword>
<feature type="domain" description="Xylose isomerase-like TIM barrel" evidence="4">
    <location>
        <begin position="22"/>
        <end position="263"/>
    </location>
</feature>
<dbReference type="InterPro" id="IPR013022">
    <property type="entry name" value="Xyl_isomerase-like_TIM-brl"/>
</dbReference>
<dbReference type="GO" id="GO:0046487">
    <property type="term" value="P:glyoxylate metabolic process"/>
    <property type="evidence" value="ECO:0007669"/>
    <property type="project" value="TreeGrafter"/>
</dbReference>
<dbReference type="Pfam" id="PF01261">
    <property type="entry name" value="AP_endonuc_2"/>
    <property type="match status" value="1"/>
</dbReference>
<dbReference type="InterPro" id="IPR053398">
    <property type="entry name" value="HPT_OtnI_isomerases"/>
</dbReference>
<dbReference type="EMBL" id="JACHXM010000002">
    <property type="protein sequence ID" value="MBB3139739.1"/>
    <property type="molecule type" value="Genomic_DNA"/>
</dbReference>
<evidence type="ECO:0000256" key="2">
    <source>
        <dbReference type="PIRNR" id="PIRNR006241"/>
    </source>
</evidence>
<reference evidence="5 6" key="1">
    <citation type="submission" date="2020-08" db="EMBL/GenBank/DDBJ databases">
        <title>Genomic Encyclopedia of Type Strains, Phase III (KMG-III): the genomes of soil and plant-associated and newly described type strains.</title>
        <authorList>
            <person name="Whitman W."/>
        </authorList>
    </citation>
    <scope>NUCLEOTIDE SEQUENCE [LARGE SCALE GENOMIC DNA]</scope>
    <source>
        <strain evidence="5 6">CECT 5995</strain>
    </source>
</reference>
<evidence type="ECO:0000259" key="4">
    <source>
        <dbReference type="Pfam" id="PF01261"/>
    </source>
</evidence>
<evidence type="ECO:0000313" key="5">
    <source>
        <dbReference type="EMBL" id="MBB3139739.1"/>
    </source>
</evidence>
<dbReference type="SUPFAM" id="SSF51658">
    <property type="entry name" value="Xylose isomerase-like"/>
    <property type="match status" value="1"/>
</dbReference>
<organism evidence="5 6">
    <name type="scientific">Halomonas organivorans</name>
    <dbReference type="NCBI Taxonomy" id="257772"/>
    <lineage>
        <taxon>Bacteria</taxon>
        <taxon>Pseudomonadati</taxon>
        <taxon>Pseudomonadota</taxon>
        <taxon>Gammaproteobacteria</taxon>
        <taxon>Oceanospirillales</taxon>
        <taxon>Halomonadaceae</taxon>
        <taxon>Halomonas</taxon>
    </lineage>
</organism>
<comment type="similarity">
    <text evidence="2">Belongs to the hyi family.</text>
</comment>
<dbReference type="InterPro" id="IPR026040">
    <property type="entry name" value="HyI-like"/>
</dbReference>
<keyword evidence="1 2" id="KW-0413">Isomerase</keyword>
<dbReference type="GO" id="GO:0008903">
    <property type="term" value="F:hydroxypyruvate isomerase activity"/>
    <property type="evidence" value="ECO:0007669"/>
    <property type="project" value="UniProtKB-EC"/>
</dbReference>
<evidence type="ECO:0000313" key="6">
    <source>
        <dbReference type="Proteomes" id="UP000525987"/>
    </source>
</evidence>
<dbReference type="Proteomes" id="UP000525987">
    <property type="component" value="Unassembled WGS sequence"/>
</dbReference>
<dbReference type="InterPro" id="IPR050417">
    <property type="entry name" value="Sugar_Epim/Isomerase"/>
</dbReference>
<evidence type="ECO:0000256" key="3">
    <source>
        <dbReference type="PIRSR" id="PIRSR006241-50"/>
    </source>
</evidence>
<keyword evidence="5" id="KW-0670">Pyruvate</keyword>
<dbReference type="EC" id="5.3.1.22" evidence="5"/>
<name>A0A7W5BVC0_9GAMM</name>
<dbReference type="Gene3D" id="3.20.20.150">
    <property type="entry name" value="Divalent-metal-dependent TIM barrel enzymes"/>
    <property type="match status" value="1"/>
</dbReference>
<dbReference type="AlphaFoldDB" id="A0A7W5BVC0"/>
<dbReference type="FunFam" id="3.20.20.150:FF:000007">
    <property type="entry name" value="Hydroxypyruvate isomerase"/>
    <property type="match status" value="1"/>
</dbReference>
<dbReference type="PANTHER" id="PTHR43489:SF13">
    <property type="entry name" value="HYDROXYPYRUVATE ISOMERASE"/>
    <property type="match status" value="1"/>
</dbReference>
<evidence type="ECO:0000256" key="1">
    <source>
        <dbReference type="ARBA" id="ARBA00023235"/>
    </source>
</evidence>
<feature type="active site" description="Proton donor/acceptor" evidence="3">
    <location>
        <position position="151"/>
    </location>
</feature>
<protein>
    <submittedName>
        <fullName evidence="5">Hydroxypyruvate isomerase</fullName>
        <ecNumber evidence="5">5.3.1.22</ecNumber>
    </submittedName>
</protein>
<proteinExistence type="inferred from homology"/>